<gene>
    <name evidence="2" type="ORF">H0A68_10350</name>
</gene>
<reference evidence="2 3" key="1">
    <citation type="submission" date="2020-07" db="EMBL/GenBank/DDBJ databases">
        <title>Taxonomic revisions and descriptions of new bacterial species based on genomic comparisons in the high-G+C-content subgroup of the family Alcaligenaceae.</title>
        <authorList>
            <person name="Szabo A."/>
            <person name="Felfoldi T."/>
        </authorList>
    </citation>
    <scope>NUCLEOTIDE SEQUENCE [LARGE SCALE GENOMIC DNA]</scope>
    <source>
        <strain evidence="2 3">DSM 25264</strain>
    </source>
</reference>
<dbReference type="Gene3D" id="2.40.37.20">
    <property type="entry name" value="D-serine dehydratase-like domain"/>
    <property type="match status" value="1"/>
</dbReference>
<dbReference type="PANTHER" id="PTHR28004">
    <property type="entry name" value="ZGC:162816-RELATED"/>
    <property type="match status" value="1"/>
</dbReference>
<evidence type="ECO:0000313" key="3">
    <source>
        <dbReference type="Proteomes" id="UP000580517"/>
    </source>
</evidence>
<dbReference type="InterPro" id="IPR042208">
    <property type="entry name" value="D-ser_dehydrat-like_sf"/>
</dbReference>
<accession>A0A853FC97</accession>
<dbReference type="EMBL" id="JACCEW010000003">
    <property type="protein sequence ID" value="NYT37272.1"/>
    <property type="molecule type" value="Genomic_DNA"/>
</dbReference>
<organism evidence="2 3">
    <name type="scientific">Allopusillimonas soli</name>
    <dbReference type="NCBI Taxonomy" id="659016"/>
    <lineage>
        <taxon>Bacteria</taxon>
        <taxon>Pseudomonadati</taxon>
        <taxon>Pseudomonadota</taxon>
        <taxon>Betaproteobacteria</taxon>
        <taxon>Burkholderiales</taxon>
        <taxon>Alcaligenaceae</taxon>
        <taxon>Allopusillimonas</taxon>
    </lineage>
</organism>
<feature type="domain" description="D-serine dehydratase-like" evidence="1">
    <location>
        <begin position="319"/>
        <end position="419"/>
    </location>
</feature>
<dbReference type="InterPro" id="IPR029066">
    <property type="entry name" value="PLP-binding_barrel"/>
</dbReference>
<keyword evidence="3" id="KW-1185">Reference proteome</keyword>
<dbReference type="RefSeq" id="WP_129969571.1">
    <property type="nucleotide sequence ID" value="NZ_JACCEW010000003.1"/>
</dbReference>
<dbReference type="AlphaFoldDB" id="A0A853FC97"/>
<dbReference type="Gene3D" id="3.20.20.10">
    <property type="entry name" value="Alanine racemase"/>
    <property type="match status" value="1"/>
</dbReference>
<dbReference type="InterPro" id="IPR026956">
    <property type="entry name" value="D-ser_dehydrat-like_dom"/>
</dbReference>
<protein>
    <submittedName>
        <fullName evidence="2">Amino acid deaminase</fullName>
    </submittedName>
</protein>
<dbReference type="Pfam" id="PF14031">
    <property type="entry name" value="D-ser_dehydrat"/>
    <property type="match status" value="1"/>
</dbReference>
<name>A0A853FC97_9BURK</name>
<dbReference type="CDD" id="cd06818">
    <property type="entry name" value="PLPDE_III_cryptic_DSD"/>
    <property type="match status" value="1"/>
</dbReference>
<evidence type="ECO:0000313" key="2">
    <source>
        <dbReference type="EMBL" id="NYT37272.1"/>
    </source>
</evidence>
<proteinExistence type="predicted"/>
<dbReference type="Proteomes" id="UP000580517">
    <property type="component" value="Unassembled WGS sequence"/>
</dbReference>
<sequence>MATDFGRAHMVSFLDKGMPASLQPIPIEQLGAQGWNLLRGDLPLPAAILKQSALAHNSDWMRRFLDATGTHIAPHGKTTMSPELFDLQLRDGAWAITVATSHQLQVVQKLGYKRIVMANQLVGAQSVQFILEALQQDPELDFYSLVDSIEVVAGLADVARRMCIGRPLKVLLEGGYLGGRTGCRNLAEALQVARAVKANSPFLALAGVEGFEGLIKSPTAASTEQKVRCFLAYLVDIARNCAHEELFEADPVILSAGGSHYYDLACQAFADLDIGMPLLKLVRSGCYLTHDSSLYTASHELFRKRNPDTEKLGPGLQPAIEVWAYVQSKPEAGVLFATMGKRDVTASPLPTPLYWFRPDGRSTKPNVMPGAHAVTELNDQHAKLTVPADTPLAIGDMVGFGIGHPCLTFDKWRVIPVVNDDYDVISAIHTYF</sequence>
<dbReference type="SUPFAM" id="SSF51419">
    <property type="entry name" value="PLP-binding barrel"/>
    <property type="match status" value="1"/>
</dbReference>
<evidence type="ECO:0000259" key="1">
    <source>
        <dbReference type="SMART" id="SM01119"/>
    </source>
</evidence>
<comment type="caution">
    <text evidence="2">The sequence shown here is derived from an EMBL/GenBank/DDBJ whole genome shotgun (WGS) entry which is preliminary data.</text>
</comment>
<dbReference type="PANTHER" id="PTHR28004:SF8">
    <property type="entry name" value="D-SERINE DEAMINASE"/>
    <property type="match status" value="1"/>
</dbReference>
<dbReference type="SMART" id="SM01119">
    <property type="entry name" value="D-ser_dehydrat"/>
    <property type="match status" value="1"/>
</dbReference>
<dbReference type="InterPro" id="IPR051466">
    <property type="entry name" value="D-amino_acid_metab_enzyme"/>
</dbReference>
<dbReference type="OrthoDB" id="9811417at2"/>